<name>A0ABV2RT55_BRAJP</name>
<dbReference type="InterPro" id="IPR021741">
    <property type="entry name" value="DUF3311"/>
</dbReference>
<feature type="transmembrane region" description="Helical" evidence="1">
    <location>
        <begin position="52"/>
        <end position="70"/>
    </location>
</feature>
<protein>
    <recommendedName>
        <fullName evidence="4">DUF3311 domain-containing protein</fullName>
    </recommendedName>
</protein>
<evidence type="ECO:0000256" key="1">
    <source>
        <dbReference type="SAM" id="Phobius"/>
    </source>
</evidence>
<dbReference type="Proteomes" id="UP001549291">
    <property type="component" value="Unassembled WGS sequence"/>
</dbReference>
<keyword evidence="1" id="KW-0812">Transmembrane</keyword>
<reference evidence="2 3" key="1">
    <citation type="submission" date="2024-06" db="EMBL/GenBank/DDBJ databases">
        <title>Genomic Encyclopedia of Type Strains, Phase V (KMG-V): Genome sequencing to study the core and pangenomes of soil and plant-associated prokaryotes.</title>
        <authorList>
            <person name="Whitman W."/>
        </authorList>
    </citation>
    <scope>NUCLEOTIDE SEQUENCE [LARGE SCALE GENOMIC DNA]</scope>
    <source>
        <strain evidence="2 3">USDA 160</strain>
    </source>
</reference>
<evidence type="ECO:0000313" key="3">
    <source>
        <dbReference type="Proteomes" id="UP001549291"/>
    </source>
</evidence>
<dbReference type="PANTHER" id="PTHR40034:SF1">
    <property type="entry name" value="BSL5891 PROTEIN"/>
    <property type="match status" value="1"/>
</dbReference>
<dbReference type="PANTHER" id="PTHR40034">
    <property type="entry name" value="BSL5891 PROTEIN"/>
    <property type="match status" value="1"/>
</dbReference>
<keyword evidence="1" id="KW-1133">Transmembrane helix</keyword>
<keyword evidence="3" id="KW-1185">Reference proteome</keyword>
<accession>A0ABV2RT55</accession>
<keyword evidence="1" id="KW-0472">Membrane</keyword>
<dbReference type="EMBL" id="JBEPTQ010000002">
    <property type="protein sequence ID" value="MET4720107.1"/>
    <property type="molecule type" value="Genomic_DNA"/>
</dbReference>
<evidence type="ECO:0008006" key="4">
    <source>
        <dbReference type="Google" id="ProtNLM"/>
    </source>
</evidence>
<feature type="transmembrane region" description="Helical" evidence="1">
    <location>
        <begin position="82"/>
        <end position="102"/>
    </location>
</feature>
<proteinExistence type="predicted"/>
<gene>
    <name evidence="2" type="ORF">ABIF63_004213</name>
</gene>
<comment type="caution">
    <text evidence="2">The sequence shown here is derived from an EMBL/GenBank/DDBJ whole genome shotgun (WGS) entry which is preliminary data.</text>
</comment>
<evidence type="ECO:0000313" key="2">
    <source>
        <dbReference type="EMBL" id="MET4720107.1"/>
    </source>
</evidence>
<organism evidence="2 3">
    <name type="scientific">Bradyrhizobium japonicum</name>
    <dbReference type="NCBI Taxonomy" id="375"/>
    <lineage>
        <taxon>Bacteria</taxon>
        <taxon>Pseudomonadati</taxon>
        <taxon>Pseudomonadota</taxon>
        <taxon>Alphaproteobacteria</taxon>
        <taxon>Hyphomicrobiales</taxon>
        <taxon>Nitrobacteraceae</taxon>
        <taxon>Bradyrhizobium</taxon>
    </lineage>
</organism>
<dbReference type="Pfam" id="PF11755">
    <property type="entry name" value="DUF3311"/>
    <property type="match status" value="1"/>
</dbReference>
<sequence>MRVRAFPGRDTKVWGSGRAKVGEGAAVVVGYIALKARFKQSASFHSQGRERVVRLLLLLPFIGLMIVPFYNVREPHLFGFPFFYWYQLAWVPLTSLLTYIVYRSVPRAD</sequence>